<dbReference type="Proteomes" id="UP001320159">
    <property type="component" value="Unassembled WGS sequence"/>
</dbReference>
<keyword evidence="1" id="KW-0472">Membrane</keyword>
<keyword evidence="1" id="KW-0812">Transmembrane</keyword>
<feature type="transmembrane region" description="Helical" evidence="1">
    <location>
        <begin position="42"/>
        <end position="63"/>
    </location>
</feature>
<proteinExistence type="predicted"/>
<gene>
    <name evidence="2" type="ORF">CUJ83_12900</name>
</gene>
<organism evidence="2 3">
    <name type="scientific">Methanooceanicella nereidis</name>
    <dbReference type="NCBI Taxonomy" id="2052831"/>
    <lineage>
        <taxon>Archaea</taxon>
        <taxon>Methanobacteriati</taxon>
        <taxon>Methanobacteriota</taxon>
        <taxon>Stenosarchaea group</taxon>
        <taxon>Methanomicrobia</taxon>
        <taxon>Methanocellales</taxon>
        <taxon>Methanocellaceae</taxon>
        <taxon>Methanooceanicella</taxon>
    </lineage>
</organism>
<protein>
    <submittedName>
        <fullName evidence="2">Uncharacterized protein</fullName>
    </submittedName>
</protein>
<sequence length="73" mass="8111">MLYLAICWPEAIFDPGDYGENNGAADPIYSLTTHLFASPNEVLMILLIVTFITKPIMIALMWAGSDWFASTDI</sequence>
<keyword evidence="3" id="KW-1185">Reference proteome</keyword>
<reference evidence="2 3" key="1">
    <citation type="submission" date="2017-11" db="EMBL/GenBank/DDBJ databases">
        <title>Isolation and Characterization of Family Methanocellaceae Species from Potential Methane Hydrate Area Offshore Southwestern Taiwan.</title>
        <authorList>
            <person name="Zhang W.-L."/>
            <person name="Chen W.-C."/>
            <person name="Lai M.-C."/>
            <person name="Chen S.-C."/>
        </authorList>
    </citation>
    <scope>NUCLEOTIDE SEQUENCE [LARGE SCALE GENOMIC DNA]</scope>
    <source>
        <strain evidence="2 3">CWC-04</strain>
    </source>
</reference>
<evidence type="ECO:0000313" key="2">
    <source>
        <dbReference type="EMBL" id="MCD1295894.1"/>
    </source>
</evidence>
<keyword evidence="1" id="KW-1133">Transmembrane helix</keyword>
<dbReference type="AlphaFoldDB" id="A0AAP2RDX8"/>
<accession>A0AAP2RDX8</accession>
<evidence type="ECO:0000256" key="1">
    <source>
        <dbReference type="SAM" id="Phobius"/>
    </source>
</evidence>
<evidence type="ECO:0000313" key="3">
    <source>
        <dbReference type="Proteomes" id="UP001320159"/>
    </source>
</evidence>
<comment type="caution">
    <text evidence="2">The sequence shown here is derived from an EMBL/GenBank/DDBJ whole genome shotgun (WGS) entry which is preliminary data.</text>
</comment>
<dbReference type="EMBL" id="PGCK01000011">
    <property type="protein sequence ID" value="MCD1295894.1"/>
    <property type="molecule type" value="Genomic_DNA"/>
</dbReference>
<name>A0AAP2RDX8_9EURY</name>